<proteinExistence type="predicted"/>
<evidence type="ECO:0000313" key="2">
    <source>
        <dbReference type="Proteomes" id="UP000242084"/>
    </source>
</evidence>
<evidence type="ECO:0000313" key="1">
    <source>
        <dbReference type="EMBL" id="SNV66665.1"/>
    </source>
</evidence>
<dbReference type="EMBL" id="LT906462">
    <property type="protein sequence ID" value="SNV66665.1"/>
    <property type="molecule type" value="Genomic_DNA"/>
</dbReference>
<dbReference type="Proteomes" id="UP000242084">
    <property type="component" value="Chromosome 1"/>
</dbReference>
<dbReference type="KEGG" id="sste:SAMEA4384403_1234"/>
<sequence>MIEMILSLSVLLIILSLIPLLIKSIYQLKENAFNHTQYEIIMFRNDLSTEVKDKHININNHHNRIEFTNNHERIEYKLLNSKIYKSINGKGVITLLNNVVFFEIERKNPYTVILKIDIKEGDRITHEEIYI</sequence>
<protein>
    <submittedName>
        <fullName evidence="1">Late competence protein ComGF, access of DNA to ComEA</fullName>
    </submittedName>
</protein>
<dbReference type="AlphaFoldDB" id="A0A239Z6G4"/>
<name>A0A239Z6G4_9STAP</name>
<gene>
    <name evidence="1" type="primary">comGF</name>
    <name evidence="1" type="ORF">SAMEA4384403_01234</name>
</gene>
<accession>A0A239Z6G4</accession>
<dbReference type="Pfam" id="PF15980">
    <property type="entry name" value="ComGF"/>
    <property type="match status" value="1"/>
</dbReference>
<dbReference type="InterPro" id="IPR016977">
    <property type="entry name" value="ComGF"/>
</dbReference>
<reference evidence="1 2" key="1">
    <citation type="submission" date="2017-06" db="EMBL/GenBank/DDBJ databases">
        <authorList>
            <consortium name="Pathogen Informatics"/>
        </authorList>
    </citation>
    <scope>NUCLEOTIDE SEQUENCE [LARGE SCALE GENOMIC DNA]</scope>
    <source>
        <strain evidence="1 2">NCTC13839</strain>
    </source>
</reference>
<organism evidence="1 2">
    <name type="scientific">Mammaliicoccus stepanovicii</name>
    <dbReference type="NCBI Taxonomy" id="643214"/>
    <lineage>
        <taxon>Bacteria</taxon>
        <taxon>Bacillati</taxon>
        <taxon>Bacillota</taxon>
        <taxon>Bacilli</taxon>
        <taxon>Bacillales</taxon>
        <taxon>Staphylococcaceae</taxon>
        <taxon>Mammaliicoccus</taxon>
    </lineage>
</organism>
<keyword evidence="2" id="KW-1185">Reference proteome</keyword>